<dbReference type="InterPro" id="IPR005197">
    <property type="entry name" value="Glyco_hydro_71"/>
</dbReference>
<protein>
    <recommendedName>
        <fullName evidence="3">Glycoside hydrolase family 71 protein</fullName>
    </recommendedName>
</protein>
<dbReference type="Pfam" id="PF03659">
    <property type="entry name" value="Glyco_hydro_71"/>
    <property type="match status" value="1"/>
</dbReference>
<dbReference type="GO" id="GO:0051118">
    <property type="term" value="F:glucan endo-1,3-alpha-glucosidase activity"/>
    <property type="evidence" value="ECO:0007669"/>
    <property type="project" value="InterPro"/>
</dbReference>
<dbReference type="Gene3D" id="3.20.20.80">
    <property type="entry name" value="Glycosidases"/>
    <property type="match status" value="1"/>
</dbReference>
<accession>A0A8H5HHL8</accession>
<sequence length="430" mass="49094">MVGNTFPYTVQDWLEDIELAHVNCIDGFALNVGREPWQIDRVADCFVAASRTSTPFKFFFSFDMSSIPSSTEEDIELLCKYLAHFGRSERMLHYSHGIFISTFAGEQSFFGQSSLDRAWALVKNRLSAVVRSPIHFVPSLFIDPGSFPKMKSLNGAFNWNGSWPVHLSSDSSRQEVEVPALDSDNDYVRNLKSRTMMSAVSYGFFTHYGIESWNKNYIYRTDNWLCVRRWEQLIAMRDQVDIVQIISWNGEYTISGIYVITDNELLDYGESHYIGPIKGAQPNSQDWVDGYPHDAWLKMSSYFIRAFKNGHYPPIEKDQIFVWARPHSKDAQASSDNVPRPENWHLTDDKLWVVVFSQAPAVVFMHGRTGVQEVNVRPGFTKLSRSLMPGDGIKVVMMRDGDAVAECSPKGFIFQGYTRVYNFNAFTASS</sequence>
<gene>
    <name evidence="1" type="ORF">D9757_006161</name>
</gene>
<organism evidence="1 2">
    <name type="scientific">Collybiopsis confluens</name>
    <dbReference type="NCBI Taxonomy" id="2823264"/>
    <lineage>
        <taxon>Eukaryota</taxon>
        <taxon>Fungi</taxon>
        <taxon>Dikarya</taxon>
        <taxon>Basidiomycota</taxon>
        <taxon>Agaricomycotina</taxon>
        <taxon>Agaricomycetes</taxon>
        <taxon>Agaricomycetidae</taxon>
        <taxon>Agaricales</taxon>
        <taxon>Marasmiineae</taxon>
        <taxon>Omphalotaceae</taxon>
        <taxon>Collybiopsis</taxon>
    </lineage>
</organism>
<keyword evidence="2" id="KW-1185">Reference proteome</keyword>
<comment type="caution">
    <text evidence="1">The sequence shown here is derived from an EMBL/GenBank/DDBJ whole genome shotgun (WGS) entry which is preliminary data.</text>
</comment>
<dbReference type="OrthoDB" id="3257981at2759"/>
<evidence type="ECO:0008006" key="3">
    <source>
        <dbReference type="Google" id="ProtNLM"/>
    </source>
</evidence>
<evidence type="ECO:0000313" key="1">
    <source>
        <dbReference type="EMBL" id="KAF5383410.1"/>
    </source>
</evidence>
<proteinExistence type="predicted"/>
<dbReference type="EMBL" id="JAACJN010000047">
    <property type="protein sequence ID" value="KAF5383410.1"/>
    <property type="molecule type" value="Genomic_DNA"/>
</dbReference>
<name>A0A8H5HHL8_9AGAR</name>
<dbReference type="AlphaFoldDB" id="A0A8H5HHL8"/>
<evidence type="ECO:0000313" key="2">
    <source>
        <dbReference type="Proteomes" id="UP000518752"/>
    </source>
</evidence>
<dbReference type="Proteomes" id="UP000518752">
    <property type="component" value="Unassembled WGS sequence"/>
</dbReference>
<dbReference type="CDD" id="cd11577">
    <property type="entry name" value="GH71"/>
    <property type="match status" value="1"/>
</dbReference>
<reference evidence="1 2" key="1">
    <citation type="journal article" date="2020" name="ISME J.">
        <title>Uncovering the hidden diversity of litter-decomposition mechanisms in mushroom-forming fungi.</title>
        <authorList>
            <person name="Floudas D."/>
            <person name="Bentzer J."/>
            <person name="Ahren D."/>
            <person name="Johansson T."/>
            <person name="Persson P."/>
            <person name="Tunlid A."/>
        </authorList>
    </citation>
    <scope>NUCLEOTIDE SEQUENCE [LARGE SCALE GENOMIC DNA]</scope>
    <source>
        <strain evidence="1 2">CBS 406.79</strain>
    </source>
</reference>